<accession>A0A9X8R1M8</accession>
<evidence type="ECO:0000313" key="1">
    <source>
        <dbReference type="EMBL" id="SIQ04316.1"/>
    </source>
</evidence>
<evidence type="ECO:0000313" key="2">
    <source>
        <dbReference type="Proteomes" id="UP000185547"/>
    </source>
</evidence>
<organism evidence="1 2">
    <name type="scientific">Corynebacterium afermentans</name>
    <dbReference type="NCBI Taxonomy" id="38286"/>
    <lineage>
        <taxon>Bacteria</taxon>
        <taxon>Bacillati</taxon>
        <taxon>Actinomycetota</taxon>
        <taxon>Actinomycetes</taxon>
        <taxon>Mycobacteriales</taxon>
        <taxon>Corynebacteriaceae</taxon>
        <taxon>Corynebacterium</taxon>
    </lineage>
</organism>
<sequence length="42" mass="4522">MILPQSRDALFITLGFKTGGEQAALEVLSSLSSLTGVTRRRT</sequence>
<gene>
    <name evidence="1" type="ORF">SAMN05421802_10515</name>
</gene>
<keyword evidence="2" id="KW-1185">Reference proteome</keyword>
<comment type="caution">
    <text evidence="1">The sequence shown here is derived from an EMBL/GenBank/DDBJ whole genome shotgun (WGS) entry which is preliminary data.</text>
</comment>
<dbReference type="EMBL" id="FTMH01000005">
    <property type="protein sequence ID" value="SIQ04316.1"/>
    <property type="molecule type" value="Genomic_DNA"/>
</dbReference>
<reference evidence="1 2" key="1">
    <citation type="submission" date="2017-01" db="EMBL/GenBank/DDBJ databases">
        <authorList>
            <person name="Varghese N."/>
            <person name="Submissions S."/>
        </authorList>
    </citation>
    <scope>NUCLEOTIDE SEQUENCE [LARGE SCALE GENOMIC DNA]</scope>
    <source>
        <strain evidence="1 2">DSM 44280</strain>
    </source>
</reference>
<protein>
    <submittedName>
        <fullName evidence="1">Uncharacterized protein</fullName>
    </submittedName>
</protein>
<name>A0A9X8R1M8_9CORY</name>
<dbReference type="Proteomes" id="UP000185547">
    <property type="component" value="Unassembled WGS sequence"/>
</dbReference>
<dbReference type="AlphaFoldDB" id="A0A9X8R1M8"/>
<proteinExistence type="predicted"/>